<keyword evidence="3" id="KW-0645">Protease</keyword>
<keyword evidence="4" id="KW-0378">Hydrolase</keyword>
<dbReference type="GO" id="GO:0004180">
    <property type="term" value="F:carboxypeptidase activity"/>
    <property type="evidence" value="ECO:0007669"/>
    <property type="project" value="UniProtKB-KW"/>
</dbReference>
<name>A0ABU3R126_9GAMM</name>
<evidence type="ECO:0000256" key="5">
    <source>
        <dbReference type="ARBA" id="ARBA00022833"/>
    </source>
</evidence>
<dbReference type="PANTHER" id="PTHR11705:SF143">
    <property type="entry name" value="SLL0236 PROTEIN"/>
    <property type="match status" value="1"/>
</dbReference>
<proteinExistence type="inferred from homology"/>
<reference evidence="9 10" key="1">
    <citation type="submission" date="2023-10" db="EMBL/GenBank/DDBJ databases">
        <title>Psychrosphaera aquimaarina strain SW33 isolated from seawater.</title>
        <authorList>
            <person name="Bayburt H."/>
            <person name="Kim J.M."/>
            <person name="Choi B.J."/>
            <person name="Jeon C.O."/>
        </authorList>
    </citation>
    <scope>NUCLEOTIDE SEQUENCE [LARGE SCALE GENOMIC DNA]</scope>
    <source>
        <strain evidence="9 10">KCTC 52743</strain>
    </source>
</reference>
<comment type="caution">
    <text evidence="7">Lacks conserved residue(s) required for the propagation of feature annotation.</text>
</comment>
<evidence type="ECO:0000256" key="2">
    <source>
        <dbReference type="ARBA" id="ARBA00005988"/>
    </source>
</evidence>
<keyword evidence="9" id="KW-0121">Carboxypeptidase</keyword>
<protein>
    <submittedName>
        <fullName evidence="9">M14 family zinc carboxypeptidase</fullName>
    </submittedName>
</protein>
<comment type="caution">
    <text evidence="9">The sequence shown here is derived from an EMBL/GenBank/DDBJ whole genome shotgun (WGS) entry which is preliminary data.</text>
</comment>
<keyword evidence="10" id="KW-1185">Reference proteome</keyword>
<evidence type="ECO:0000259" key="8">
    <source>
        <dbReference type="PROSITE" id="PS52035"/>
    </source>
</evidence>
<dbReference type="Pfam" id="PF00246">
    <property type="entry name" value="Peptidase_M14"/>
    <property type="match status" value="1"/>
</dbReference>
<sequence length="478" mass="52674">MTNQLRVLFAIACIGFILVAANIDAKTSANVRYGKYLQPLLDKAEISPSDITPIIATLQNKEILKVEAIGHSFQGRKIHKISIGSGKTHVLIWSQMHGDEPTATASIFDVLNYITADENKTWRDNWSSKLTLHFVPMLNPDGAEQASRFNAQGIDINRDASQLQTPEGQLLHKLVSTIKPSFGFNLHDQSRNYAAGDSDKTATISVLAPSFNYAKEVNDVRLRAMQVIAETVSAIKPRLTGHIGRYDDSYSHRAFGDTLTRLGVSTVLIESGGFPSDDNRQIARKATYLMLIAGIDSVHNKTYLKFNQKDYDKIPMNVEGKIKDLLVNNITINVGEKPSYTTNFIIDLAVYGSGKAKIIEIGDASVYSSYHQLDASNYQYIKGEAYDLDKEGPLTLSDSVYFRILKQGITHFIGDATKLINSSSFPVVLNPTNTATEIPSLRQTATFLLSDGRGIKFAVLNGQVLDLRTGQLLNPIGT</sequence>
<dbReference type="PANTHER" id="PTHR11705">
    <property type="entry name" value="PROTEASE FAMILY M14 CARBOXYPEPTIDASE A,B"/>
    <property type="match status" value="1"/>
</dbReference>
<dbReference type="RefSeq" id="WP_315946835.1">
    <property type="nucleotide sequence ID" value="NZ_JAWCUA010000007.1"/>
</dbReference>
<dbReference type="InterPro" id="IPR000834">
    <property type="entry name" value="Peptidase_M14"/>
</dbReference>
<dbReference type="EMBL" id="JAWCUA010000007">
    <property type="protein sequence ID" value="MDU0113234.1"/>
    <property type="molecule type" value="Genomic_DNA"/>
</dbReference>
<comment type="similarity">
    <text evidence="2 7">Belongs to the peptidase M14 family.</text>
</comment>
<evidence type="ECO:0000256" key="3">
    <source>
        <dbReference type="ARBA" id="ARBA00022670"/>
    </source>
</evidence>
<dbReference type="SUPFAM" id="SSF53187">
    <property type="entry name" value="Zn-dependent exopeptidases"/>
    <property type="match status" value="1"/>
</dbReference>
<evidence type="ECO:0000313" key="9">
    <source>
        <dbReference type="EMBL" id="MDU0113234.1"/>
    </source>
</evidence>
<evidence type="ECO:0000256" key="7">
    <source>
        <dbReference type="PROSITE-ProRule" id="PRU01379"/>
    </source>
</evidence>
<comment type="cofactor">
    <cofactor evidence="1">
        <name>Zn(2+)</name>
        <dbReference type="ChEBI" id="CHEBI:29105"/>
    </cofactor>
</comment>
<dbReference type="Gene3D" id="3.40.630.10">
    <property type="entry name" value="Zn peptidases"/>
    <property type="match status" value="1"/>
</dbReference>
<evidence type="ECO:0000256" key="1">
    <source>
        <dbReference type="ARBA" id="ARBA00001947"/>
    </source>
</evidence>
<organism evidence="9 10">
    <name type="scientific">Psychrosphaera aquimarina</name>
    <dbReference type="NCBI Taxonomy" id="2044854"/>
    <lineage>
        <taxon>Bacteria</taxon>
        <taxon>Pseudomonadati</taxon>
        <taxon>Pseudomonadota</taxon>
        <taxon>Gammaproteobacteria</taxon>
        <taxon>Alteromonadales</taxon>
        <taxon>Pseudoalteromonadaceae</taxon>
        <taxon>Psychrosphaera</taxon>
    </lineage>
</organism>
<evidence type="ECO:0000313" key="10">
    <source>
        <dbReference type="Proteomes" id="UP001257914"/>
    </source>
</evidence>
<evidence type="ECO:0000256" key="6">
    <source>
        <dbReference type="ARBA" id="ARBA00023049"/>
    </source>
</evidence>
<evidence type="ECO:0000256" key="4">
    <source>
        <dbReference type="ARBA" id="ARBA00022801"/>
    </source>
</evidence>
<gene>
    <name evidence="9" type="ORF">RT723_09540</name>
</gene>
<dbReference type="PROSITE" id="PS52035">
    <property type="entry name" value="PEPTIDASE_M14"/>
    <property type="match status" value="1"/>
</dbReference>
<dbReference type="Proteomes" id="UP001257914">
    <property type="component" value="Unassembled WGS sequence"/>
</dbReference>
<keyword evidence="6" id="KW-0482">Metalloprotease</keyword>
<keyword evidence="5" id="KW-0862">Zinc</keyword>
<accession>A0ABU3R126</accession>
<feature type="domain" description="Peptidase M14" evidence="8">
    <location>
        <begin position="29"/>
        <end position="298"/>
    </location>
</feature>